<name>A0A9D3X1Z0_9SAUR</name>
<dbReference type="Proteomes" id="UP000827986">
    <property type="component" value="Unassembled WGS sequence"/>
</dbReference>
<dbReference type="EMBL" id="JAHDVG010000483">
    <property type="protein sequence ID" value="KAH1171398.1"/>
    <property type="molecule type" value="Genomic_DNA"/>
</dbReference>
<protein>
    <submittedName>
        <fullName evidence="1">Uncharacterized protein</fullName>
    </submittedName>
</protein>
<sequence length="142" mass="15291">MCIQESVCACWSGCLRFEGGVRVHACVFVYINATKSLAWACMILCAWVCGQSKCAAYAAGWAAIQENSYVHKEEFVCLSAMVGRVCIHSVCLCVCAHMQQSACPLWVCVILCIGMNAGPPQLDTCTPSCLCDRVLGEAHAAM</sequence>
<accession>A0A9D3X1Z0</accession>
<reference evidence="1" key="1">
    <citation type="submission" date="2021-09" db="EMBL/GenBank/DDBJ databases">
        <title>The genome of Mauremys mutica provides insights into the evolution of semi-aquatic lifestyle.</title>
        <authorList>
            <person name="Gong S."/>
            <person name="Gao Y."/>
        </authorList>
    </citation>
    <scope>NUCLEOTIDE SEQUENCE</scope>
    <source>
        <strain evidence="1">MM-2020</strain>
        <tissue evidence="1">Muscle</tissue>
    </source>
</reference>
<evidence type="ECO:0000313" key="2">
    <source>
        <dbReference type="Proteomes" id="UP000827986"/>
    </source>
</evidence>
<proteinExistence type="predicted"/>
<dbReference type="AlphaFoldDB" id="A0A9D3X1Z0"/>
<gene>
    <name evidence="1" type="ORF">KIL84_007016</name>
</gene>
<comment type="caution">
    <text evidence="1">The sequence shown here is derived from an EMBL/GenBank/DDBJ whole genome shotgun (WGS) entry which is preliminary data.</text>
</comment>
<organism evidence="1 2">
    <name type="scientific">Mauremys mutica</name>
    <name type="common">yellowpond turtle</name>
    <dbReference type="NCBI Taxonomy" id="74926"/>
    <lineage>
        <taxon>Eukaryota</taxon>
        <taxon>Metazoa</taxon>
        <taxon>Chordata</taxon>
        <taxon>Craniata</taxon>
        <taxon>Vertebrata</taxon>
        <taxon>Euteleostomi</taxon>
        <taxon>Archelosauria</taxon>
        <taxon>Testudinata</taxon>
        <taxon>Testudines</taxon>
        <taxon>Cryptodira</taxon>
        <taxon>Durocryptodira</taxon>
        <taxon>Testudinoidea</taxon>
        <taxon>Geoemydidae</taxon>
        <taxon>Geoemydinae</taxon>
        <taxon>Mauremys</taxon>
    </lineage>
</organism>
<evidence type="ECO:0000313" key="1">
    <source>
        <dbReference type="EMBL" id="KAH1171398.1"/>
    </source>
</evidence>
<keyword evidence="2" id="KW-1185">Reference proteome</keyword>